<name>A0ACD0NN22_9BASI</name>
<proteinExistence type="predicted"/>
<sequence length="159" mass="17796">MNQNPVPTKLKTSSHLISLPHPTCPHFVVQITELRDSLSVWCGLAPSWLVDRQRKRRGLAGMNDEEQEEEEEDELVKALKESGRLAQPLQSDPVEDQRRPPIGSVAVEWAVAMTYRTPPSTLEKNSNTIATSLFRTNSDVALPMSQRLDPPLTRPTTST</sequence>
<dbReference type="EMBL" id="KZ820497">
    <property type="protein sequence ID" value="PWN47222.1"/>
    <property type="molecule type" value="Genomic_DNA"/>
</dbReference>
<dbReference type="Proteomes" id="UP000245626">
    <property type="component" value="Unassembled WGS sequence"/>
</dbReference>
<evidence type="ECO:0000313" key="2">
    <source>
        <dbReference type="Proteomes" id="UP000245626"/>
    </source>
</evidence>
<accession>A0ACD0NN22</accession>
<keyword evidence="2" id="KW-1185">Reference proteome</keyword>
<evidence type="ECO:0000313" key="1">
    <source>
        <dbReference type="EMBL" id="PWN47222.1"/>
    </source>
</evidence>
<reference evidence="1 2" key="1">
    <citation type="journal article" date="2018" name="Mol. Biol. Evol.">
        <title>Broad Genomic Sampling Reveals a Smut Pathogenic Ancestry of the Fungal Clade Ustilaginomycotina.</title>
        <authorList>
            <person name="Kijpornyongpan T."/>
            <person name="Mondo S.J."/>
            <person name="Barry K."/>
            <person name="Sandor L."/>
            <person name="Lee J."/>
            <person name="Lipzen A."/>
            <person name="Pangilinan J."/>
            <person name="LaButti K."/>
            <person name="Hainaut M."/>
            <person name="Henrissat B."/>
            <person name="Grigoriev I.V."/>
            <person name="Spatafora J.W."/>
            <person name="Aime M.C."/>
        </authorList>
    </citation>
    <scope>NUCLEOTIDE SEQUENCE [LARGE SCALE GENOMIC DNA]</scope>
    <source>
        <strain evidence="1 2">SA 807</strain>
    </source>
</reference>
<protein>
    <submittedName>
        <fullName evidence="1">Uncharacterized protein</fullName>
    </submittedName>
</protein>
<organism evidence="1 2">
    <name type="scientific">Violaceomyces palustris</name>
    <dbReference type="NCBI Taxonomy" id="1673888"/>
    <lineage>
        <taxon>Eukaryota</taxon>
        <taxon>Fungi</taxon>
        <taxon>Dikarya</taxon>
        <taxon>Basidiomycota</taxon>
        <taxon>Ustilaginomycotina</taxon>
        <taxon>Ustilaginomycetes</taxon>
        <taxon>Violaceomycetales</taxon>
        <taxon>Violaceomycetaceae</taxon>
        <taxon>Violaceomyces</taxon>
    </lineage>
</organism>
<gene>
    <name evidence="1" type="ORF">IE53DRAFT_261434</name>
</gene>